<evidence type="ECO:0000313" key="10">
    <source>
        <dbReference type="Proteomes" id="UP000075885"/>
    </source>
</evidence>
<reference evidence="10" key="1">
    <citation type="submission" date="2013-03" db="EMBL/GenBank/DDBJ databases">
        <title>The Genome Sequence of Anopheles epiroticus epiroticus2.</title>
        <authorList>
            <consortium name="The Broad Institute Genomics Platform"/>
            <person name="Neafsey D.E."/>
            <person name="Howell P."/>
            <person name="Walker B."/>
            <person name="Young S.K."/>
            <person name="Zeng Q."/>
            <person name="Gargeya S."/>
            <person name="Fitzgerald M."/>
            <person name="Haas B."/>
            <person name="Abouelleil A."/>
            <person name="Allen A.W."/>
            <person name="Alvarado L."/>
            <person name="Arachchi H.M."/>
            <person name="Berlin A.M."/>
            <person name="Chapman S.B."/>
            <person name="Gainer-Dewar J."/>
            <person name="Goldberg J."/>
            <person name="Griggs A."/>
            <person name="Gujja S."/>
            <person name="Hansen M."/>
            <person name="Howarth C."/>
            <person name="Imamovic A."/>
            <person name="Ireland A."/>
            <person name="Larimer J."/>
            <person name="McCowan C."/>
            <person name="Murphy C."/>
            <person name="Pearson M."/>
            <person name="Poon T.W."/>
            <person name="Priest M."/>
            <person name="Roberts A."/>
            <person name="Saif S."/>
            <person name="Shea T."/>
            <person name="Sisk P."/>
            <person name="Sykes S."/>
            <person name="Wortman J."/>
            <person name="Nusbaum C."/>
            <person name="Birren B."/>
        </authorList>
    </citation>
    <scope>NUCLEOTIDE SEQUENCE [LARGE SCALE GENOMIC DNA]</scope>
    <source>
        <strain evidence="10">Epiroticus2</strain>
    </source>
</reference>
<feature type="transmembrane region" description="Helical" evidence="8">
    <location>
        <begin position="788"/>
        <end position="818"/>
    </location>
</feature>
<feature type="transmembrane region" description="Helical" evidence="8">
    <location>
        <begin position="315"/>
        <end position="334"/>
    </location>
</feature>
<dbReference type="SUPFAM" id="SSF103473">
    <property type="entry name" value="MFS general substrate transporter"/>
    <property type="match status" value="2"/>
</dbReference>
<dbReference type="Gene3D" id="1.20.1250.20">
    <property type="entry name" value="MFS general substrate transporter like domains"/>
    <property type="match status" value="2"/>
</dbReference>
<feature type="transmembrane region" description="Helical" evidence="8">
    <location>
        <begin position="489"/>
        <end position="510"/>
    </location>
</feature>
<dbReference type="VEuPathDB" id="VectorBase:AEPI006663"/>
<protein>
    <recommendedName>
        <fullName evidence="11">Sucrose transporter</fullName>
    </recommendedName>
</protein>
<feature type="transmembrane region" description="Helical" evidence="8">
    <location>
        <begin position="824"/>
        <end position="845"/>
    </location>
</feature>
<keyword evidence="5 8" id="KW-0472">Membrane</keyword>
<dbReference type="InterPro" id="IPR011701">
    <property type="entry name" value="MFS"/>
</dbReference>
<accession>A0A182PIA1</accession>
<feature type="transmembrane region" description="Helical" evidence="8">
    <location>
        <begin position="95"/>
        <end position="119"/>
    </location>
</feature>
<dbReference type="EnsemblMetazoa" id="AEPI006663-RA">
    <property type="protein sequence ID" value="AEPI006663-PA"/>
    <property type="gene ID" value="AEPI006663"/>
</dbReference>
<reference evidence="9" key="2">
    <citation type="submission" date="2020-05" db="UniProtKB">
        <authorList>
            <consortium name="EnsemblMetazoa"/>
        </authorList>
    </citation>
    <scope>IDENTIFICATION</scope>
    <source>
        <strain evidence="9">Epiroticus2</strain>
    </source>
</reference>
<feature type="transmembrane region" description="Helical" evidence="8">
    <location>
        <begin position="546"/>
        <end position="568"/>
    </location>
</feature>
<feature type="transmembrane region" description="Helical" evidence="8">
    <location>
        <begin position="1304"/>
        <end position="1325"/>
    </location>
</feature>
<dbReference type="GO" id="GO:0008506">
    <property type="term" value="F:sucrose:proton symporter activity"/>
    <property type="evidence" value="ECO:0007669"/>
    <property type="project" value="TreeGrafter"/>
</dbReference>
<feature type="transmembrane region" description="Helical" evidence="8">
    <location>
        <begin position="1223"/>
        <end position="1245"/>
    </location>
</feature>
<evidence type="ECO:0000256" key="8">
    <source>
        <dbReference type="SAM" id="Phobius"/>
    </source>
</evidence>
<name>A0A182PIA1_9DIPT</name>
<organism evidence="9 10">
    <name type="scientific">Anopheles epiroticus</name>
    <dbReference type="NCBI Taxonomy" id="199890"/>
    <lineage>
        <taxon>Eukaryota</taxon>
        <taxon>Metazoa</taxon>
        <taxon>Ecdysozoa</taxon>
        <taxon>Arthropoda</taxon>
        <taxon>Hexapoda</taxon>
        <taxon>Insecta</taxon>
        <taxon>Pterygota</taxon>
        <taxon>Neoptera</taxon>
        <taxon>Endopterygota</taxon>
        <taxon>Diptera</taxon>
        <taxon>Nematocera</taxon>
        <taxon>Culicoidea</taxon>
        <taxon>Culicidae</taxon>
        <taxon>Anophelinae</taxon>
        <taxon>Anopheles</taxon>
    </lineage>
</organism>
<dbReference type="GO" id="GO:0016020">
    <property type="term" value="C:membrane"/>
    <property type="evidence" value="ECO:0007669"/>
    <property type="project" value="UniProtKB-SubCell"/>
</dbReference>
<proteinExistence type="inferred from homology"/>
<feature type="transmembrane region" description="Helical" evidence="8">
    <location>
        <begin position="1116"/>
        <end position="1136"/>
    </location>
</feature>
<keyword evidence="4 8" id="KW-1133">Transmembrane helix</keyword>
<comment type="subcellular location">
    <subcellularLocation>
        <location evidence="1">Membrane</location>
        <topology evidence="1">Multi-pass membrane protein</topology>
    </subcellularLocation>
</comment>
<comment type="similarity">
    <text evidence="6">Belongs to the glycoside-pentoside-hexuronide (GPH) cation symporter transporter (TC 2.A.2) family.</text>
</comment>
<evidence type="ECO:0000256" key="6">
    <source>
        <dbReference type="ARBA" id="ARBA00038193"/>
    </source>
</evidence>
<evidence type="ECO:0000313" key="9">
    <source>
        <dbReference type="EnsemblMetazoa" id="AEPI006663-PA"/>
    </source>
</evidence>
<dbReference type="PANTHER" id="PTHR19432">
    <property type="entry name" value="SUGAR TRANSPORTER"/>
    <property type="match status" value="1"/>
</dbReference>
<feature type="compositionally biased region" description="Polar residues" evidence="7">
    <location>
        <begin position="1"/>
        <end position="16"/>
    </location>
</feature>
<feature type="transmembrane region" description="Helical" evidence="8">
    <location>
        <begin position="158"/>
        <end position="177"/>
    </location>
</feature>
<feature type="transmembrane region" description="Helical" evidence="8">
    <location>
        <begin position="522"/>
        <end position="540"/>
    </location>
</feature>
<dbReference type="Proteomes" id="UP000075885">
    <property type="component" value="Unassembled WGS sequence"/>
</dbReference>
<dbReference type="CDD" id="cd17313">
    <property type="entry name" value="MFS_SLC45_SUC"/>
    <property type="match status" value="1"/>
</dbReference>
<feature type="region of interest" description="Disordered" evidence="7">
    <location>
        <begin position="1"/>
        <end position="25"/>
    </location>
</feature>
<evidence type="ECO:0000256" key="2">
    <source>
        <dbReference type="ARBA" id="ARBA00022448"/>
    </source>
</evidence>
<keyword evidence="3 8" id="KW-0812">Transmembrane</keyword>
<keyword evidence="10" id="KW-1185">Reference proteome</keyword>
<evidence type="ECO:0000256" key="5">
    <source>
        <dbReference type="ARBA" id="ARBA00023136"/>
    </source>
</evidence>
<feature type="transmembrane region" description="Helical" evidence="8">
    <location>
        <begin position="1273"/>
        <end position="1292"/>
    </location>
</feature>
<feature type="transmembrane region" description="Helical" evidence="8">
    <location>
        <begin position="598"/>
        <end position="623"/>
    </location>
</feature>
<feature type="transmembrane region" description="Helical" evidence="8">
    <location>
        <begin position="998"/>
        <end position="1017"/>
    </location>
</feature>
<evidence type="ECO:0000256" key="7">
    <source>
        <dbReference type="SAM" id="MobiDB-lite"/>
    </source>
</evidence>
<feature type="transmembrane region" description="Helical" evidence="8">
    <location>
        <begin position="1159"/>
        <end position="1179"/>
    </location>
</feature>
<feature type="transmembrane region" description="Helical" evidence="8">
    <location>
        <begin position="629"/>
        <end position="649"/>
    </location>
</feature>
<feature type="transmembrane region" description="Helical" evidence="8">
    <location>
        <begin position="857"/>
        <end position="875"/>
    </location>
</feature>
<dbReference type="PANTHER" id="PTHR19432:SF35">
    <property type="entry name" value="SOLUTE CARRIER FAMILY 45 MEMBER 3 ISOFORM X1"/>
    <property type="match status" value="1"/>
</dbReference>
<dbReference type="InterPro" id="IPR036259">
    <property type="entry name" value="MFS_trans_sf"/>
</dbReference>
<evidence type="ECO:0000256" key="3">
    <source>
        <dbReference type="ARBA" id="ARBA00022692"/>
    </source>
</evidence>
<evidence type="ECO:0000256" key="4">
    <source>
        <dbReference type="ARBA" id="ARBA00022989"/>
    </source>
</evidence>
<feature type="transmembrane region" description="Helical" evidence="8">
    <location>
        <begin position="439"/>
        <end position="459"/>
    </location>
</feature>
<evidence type="ECO:0008006" key="11">
    <source>
        <dbReference type="Google" id="ProtNLM"/>
    </source>
</evidence>
<sequence length="1327" mass="145772">MKKTNTDTSAGTSGRPGTSRKHNLSAQSSLTMVASAGGSNFHSEFRNDPVVKEMRQIREDNARRQKHDYSHVFRWVLKSQRHTPRWSFRLTSSSVIMGMEFVYSAETAFVSPILLSIGIEHQLMTMVWGISPLIGFFLSPVIGSVSDRCRSRFGRRRPVLFALGVGLITGCLLVPWGKNIGEWFGDLGEIVDDPGNTINGAAALIDLNGTVVSDAFQAYNFYRVDEQIAEHRTDYRWAIVITIIGTILTDFNADNCMTPSRAFLLDVSLPEDHGRACSTFSILAGLGGSIGYAMGGINWDETSFGEFLGGSIKTVFTLVVIIFALCLTISLTSFREIPLPLLEQDELLRPLTEAVIKKEKARRQNQIFVVKDVSKALTAQLQSIQAPQAAVPQKINNALVDVERSPQGKDEPDVEEEEEHVQMGPMDFIKSIVMMPKSIAILCLTNLFCWMSHLSYALYFTDFVGEEVFKGNPAAPSYSEEYKLFLEGVRYACFGMAIYSISCSTCSFTIEKLIKVLRARTVYCGGLIVDAIGMACMAFFPNKVTVYVLSATGGIVYALLFTMPFLLLGQYHAKGTFKVTKPGAEATQERKRGLATDIAVVGGMIFVAQIIVALGMGSLISAFGTTSVVVFSASICSLLASICASQVVYMDLLHPHARKIVMYRVIKGIYNWLALVAISGTQSLTASRPVRRALQCSRRARSSCSEVGAHATMVKTGSGGGPSAASGRVVLAARKPPKDPVVEELRRAREENARRQQYDYSHVFRWVSEMQIGASIDRSVRKKTLRDFVRLSFVIMGIEIVYSAETAFVTPILLGIGIEHQLMTIVWGISPLIGFTVSPFLGTFSDRCRSRYGRRRPLLVVLGMVLVLGCLLLPFGETIGHWLGDIGESVEPVINNTVTIGDDSFNPYEGSVVTTKNYKWAIVVTILGTIMLDFCADSSQAPSMAYLLDVSLPEDHGQACSTYSLLSGVGGCIGYLLGSIDWEGTQLGEFTGGNINTVFLLVTVVYILCLLVTVCSFREIPLPVMERDELLQPLTERIIMQERRRFSTEKGLLPMKDLAGALLLQLESENETLEESTAVGYSEQKPLLGDFREEKTPIEWSAKEFLKVTFRIPATLGVLCVTNLFCWMSHISYSLYFTDFVGEKVFGGDPMAHSDSDEYALYLEGVRYGCFGMAIYAIASSTYSCTIERLIRVFRARNVYTGGLLIDSLGMLCMAIVPNRVTVYVFSVTGGIVSALLYTMPYIILAKYHAKGLLDSCDEANPVQPRRGLASDISIIGSMLFVAQIILSLTMGPLVTLTGTTASVIYTAAVCSLVASLCATQIQYLDL</sequence>
<feature type="transmembrane region" description="Helical" evidence="8">
    <location>
        <begin position="125"/>
        <end position="146"/>
    </location>
</feature>
<evidence type="ECO:0000256" key="1">
    <source>
        <dbReference type="ARBA" id="ARBA00004141"/>
    </source>
</evidence>
<dbReference type="Pfam" id="PF07690">
    <property type="entry name" value="MFS_1"/>
    <property type="match status" value="1"/>
</dbReference>
<keyword evidence="2" id="KW-0813">Transport</keyword>